<dbReference type="RefSeq" id="WP_052589844.1">
    <property type="nucleotide sequence ID" value="NZ_CP011112.1"/>
</dbReference>
<dbReference type="Proteomes" id="UP000066480">
    <property type="component" value="Chromosome"/>
</dbReference>
<organism evidence="2 3">
    <name type="scientific">Luteipulveratus mongoliensis</name>
    <dbReference type="NCBI Taxonomy" id="571913"/>
    <lineage>
        <taxon>Bacteria</taxon>
        <taxon>Bacillati</taxon>
        <taxon>Actinomycetota</taxon>
        <taxon>Actinomycetes</taxon>
        <taxon>Micrococcales</taxon>
        <taxon>Dermacoccaceae</taxon>
        <taxon>Luteipulveratus</taxon>
    </lineage>
</organism>
<dbReference type="Pfam" id="PF02467">
    <property type="entry name" value="Whib"/>
    <property type="match status" value="1"/>
</dbReference>
<dbReference type="EMBL" id="CP011112">
    <property type="protein sequence ID" value="AKU15141.1"/>
    <property type="molecule type" value="Genomic_DNA"/>
</dbReference>
<accession>A0A0K1JEL0</accession>
<gene>
    <name evidence="2" type="ORF">VV02_03450</name>
</gene>
<dbReference type="OrthoDB" id="4865942at2"/>
<dbReference type="PROSITE" id="PS51674">
    <property type="entry name" value="4FE4S_WBL"/>
    <property type="match status" value="1"/>
</dbReference>
<proteinExistence type="predicted"/>
<dbReference type="STRING" id="571913.VV02_03450"/>
<feature type="domain" description="4Fe-4S Wbl-type" evidence="1">
    <location>
        <begin position="9"/>
        <end position="70"/>
    </location>
</feature>
<name>A0A0K1JEL0_9MICO</name>
<dbReference type="KEGG" id="lmoi:VV02_03450"/>
<keyword evidence="3" id="KW-1185">Reference proteome</keyword>
<evidence type="ECO:0000313" key="3">
    <source>
        <dbReference type="Proteomes" id="UP000066480"/>
    </source>
</evidence>
<evidence type="ECO:0000259" key="1">
    <source>
        <dbReference type="PROSITE" id="PS51674"/>
    </source>
</evidence>
<sequence length="90" mass="10285">MSARRPIQTATAWLAAHWFPQWHGHQDKHRAHAALLCSGRSVLLTCREYAIRTGQQYGIWGGLSEHDLAGLIRRRRRQRDNESGPERAAS</sequence>
<dbReference type="AlphaFoldDB" id="A0A0K1JEL0"/>
<evidence type="ECO:0000313" key="2">
    <source>
        <dbReference type="EMBL" id="AKU15141.1"/>
    </source>
</evidence>
<dbReference type="InterPro" id="IPR034768">
    <property type="entry name" value="4FE4S_WBL"/>
</dbReference>
<reference evidence="2 3" key="1">
    <citation type="submission" date="2015-03" db="EMBL/GenBank/DDBJ databases">
        <title>Luteipulveratus halotolerans sp. nov., a novel actinobacterium (Dermacoccaceae) from Sarawak, Malaysia.</title>
        <authorList>
            <person name="Juboi H."/>
            <person name="Basik A."/>
            <person name="Shamsul S.S."/>
            <person name="Arnold P."/>
            <person name="Schmitt E.K."/>
            <person name="Sanglier J.-J."/>
            <person name="Yeo T."/>
        </authorList>
    </citation>
    <scope>NUCLEOTIDE SEQUENCE [LARGE SCALE GENOMIC DNA]</scope>
    <source>
        <strain evidence="2 3">MN07-A0370</strain>
    </source>
</reference>
<protein>
    <recommendedName>
        <fullName evidence="1">4Fe-4S Wbl-type domain-containing protein</fullName>
    </recommendedName>
</protein>